<dbReference type="AlphaFoldDB" id="A0A0F8XH19"/>
<organism evidence="1">
    <name type="scientific">marine sediment metagenome</name>
    <dbReference type="NCBI Taxonomy" id="412755"/>
    <lineage>
        <taxon>unclassified sequences</taxon>
        <taxon>metagenomes</taxon>
        <taxon>ecological metagenomes</taxon>
    </lineage>
</organism>
<reference evidence="1" key="1">
    <citation type="journal article" date="2015" name="Nature">
        <title>Complex archaea that bridge the gap between prokaryotes and eukaryotes.</title>
        <authorList>
            <person name="Spang A."/>
            <person name="Saw J.H."/>
            <person name="Jorgensen S.L."/>
            <person name="Zaremba-Niedzwiedzka K."/>
            <person name="Martijn J."/>
            <person name="Lind A.E."/>
            <person name="van Eijk R."/>
            <person name="Schleper C."/>
            <person name="Guy L."/>
            <person name="Ettema T.J."/>
        </authorList>
    </citation>
    <scope>NUCLEOTIDE SEQUENCE</scope>
</reference>
<dbReference type="InterPro" id="IPR036457">
    <property type="entry name" value="PPM-type-like_dom_sf"/>
</dbReference>
<feature type="non-terminal residue" evidence="1">
    <location>
        <position position="1"/>
    </location>
</feature>
<name>A0A0F8XH19_9ZZZZ</name>
<dbReference type="Gene3D" id="3.60.40.10">
    <property type="entry name" value="PPM-type phosphatase domain"/>
    <property type="match status" value="1"/>
</dbReference>
<accession>A0A0F8XH19</accession>
<gene>
    <name evidence="1" type="ORF">LCGC14_3025630</name>
</gene>
<sequence length="37" mass="4337">INKKPMKEQRDILDNTIQEWMGAVEQIDDILVLGLRI</sequence>
<evidence type="ECO:0008006" key="2">
    <source>
        <dbReference type="Google" id="ProtNLM"/>
    </source>
</evidence>
<protein>
    <recommendedName>
        <fullName evidence="2">PPM-type phosphatase domain-containing protein</fullName>
    </recommendedName>
</protein>
<evidence type="ECO:0000313" key="1">
    <source>
        <dbReference type="EMBL" id="KKK60310.1"/>
    </source>
</evidence>
<comment type="caution">
    <text evidence="1">The sequence shown here is derived from an EMBL/GenBank/DDBJ whole genome shotgun (WGS) entry which is preliminary data.</text>
</comment>
<proteinExistence type="predicted"/>
<dbReference type="EMBL" id="LAZR01063033">
    <property type="protein sequence ID" value="KKK60310.1"/>
    <property type="molecule type" value="Genomic_DNA"/>
</dbReference>